<name>A0A1F8D7I8_9BACT</name>
<reference evidence="1 2" key="1">
    <citation type="journal article" date="2016" name="Nat. Commun.">
        <title>Thousands of microbial genomes shed light on interconnected biogeochemical processes in an aquifer system.</title>
        <authorList>
            <person name="Anantharaman K."/>
            <person name="Brown C.T."/>
            <person name="Hug L.A."/>
            <person name="Sharon I."/>
            <person name="Castelle C.J."/>
            <person name="Probst A.J."/>
            <person name="Thomas B.C."/>
            <person name="Singh A."/>
            <person name="Wilkins M.J."/>
            <person name="Karaoz U."/>
            <person name="Brodie E.L."/>
            <person name="Williams K.H."/>
            <person name="Hubbard S.S."/>
            <person name="Banfield J.F."/>
        </authorList>
    </citation>
    <scope>NUCLEOTIDE SEQUENCE [LARGE SCALE GENOMIC DNA]</scope>
</reference>
<evidence type="ECO:0000313" key="2">
    <source>
        <dbReference type="Proteomes" id="UP000178330"/>
    </source>
</evidence>
<gene>
    <name evidence="1" type="ORF">A2376_02695</name>
</gene>
<dbReference type="AlphaFoldDB" id="A0A1F8D7I8"/>
<protein>
    <submittedName>
        <fullName evidence="1">Uncharacterized protein</fullName>
    </submittedName>
</protein>
<dbReference type="Proteomes" id="UP000178330">
    <property type="component" value="Unassembled WGS sequence"/>
</dbReference>
<accession>A0A1F8D7I8</accession>
<organism evidence="1 2">
    <name type="scientific">Candidatus Woesebacteria bacterium RIFOXYB1_FULL_47_31</name>
    <dbReference type="NCBI Taxonomy" id="1802542"/>
    <lineage>
        <taxon>Bacteria</taxon>
        <taxon>Candidatus Woeseibacteriota</taxon>
    </lineage>
</organism>
<evidence type="ECO:0000313" key="1">
    <source>
        <dbReference type="EMBL" id="OGM83999.1"/>
    </source>
</evidence>
<sequence length="125" mass="14089">MDKVSLYICITEIPSQLRQVAFPVLSYPIPFSTEQGQELASIAMPEETLTDKLVFLQPQVMLPLLMMVPEQTVSLEDTVIFLFLPQPLPMVLELTQMMVVKSPYFHWMVTAAAGTRLTPSALMML</sequence>
<dbReference type="EMBL" id="MGIC01000014">
    <property type="protein sequence ID" value="OGM83999.1"/>
    <property type="molecule type" value="Genomic_DNA"/>
</dbReference>
<proteinExistence type="predicted"/>
<comment type="caution">
    <text evidence="1">The sequence shown here is derived from an EMBL/GenBank/DDBJ whole genome shotgun (WGS) entry which is preliminary data.</text>
</comment>